<evidence type="ECO:0000256" key="1">
    <source>
        <dbReference type="SAM" id="MobiDB-lite"/>
    </source>
</evidence>
<feature type="transmembrane region" description="Helical" evidence="2">
    <location>
        <begin position="230"/>
        <end position="252"/>
    </location>
</feature>
<keyword evidence="2" id="KW-0472">Membrane</keyword>
<feature type="region of interest" description="Disordered" evidence="1">
    <location>
        <begin position="294"/>
        <end position="317"/>
    </location>
</feature>
<accession>A0A8H4R9M0</accession>
<dbReference type="AlphaFoldDB" id="A0A8H4R9M0"/>
<gene>
    <name evidence="3" type="ORF">G7Y89_g13969</name>
</gene>
<comment type="caution">
    <text evidence="3">The sequence shown here is derived from an EMBL/GenBank/DDBJ whole genome shotgun (WGS) entry which is preliminary data.</text>
</comment>
<feature type="transmembrane region" description="Helical" evidence="2">
    <location>
        <begin position="202"/>
        <end position="224"/>
    </location>
</feature>
<feature type="compositionally biased region" description="Basic and acidic residues" evidence="1">
    <location>
        <begin position="308"/>
        <end position="317"/>
    </location>
</feature>
<reference evidence="3 4" key="1">
    <citation type="submission" date="2020-03" db="EMBL/GenBank/DDBJ databases">
        <title>Draft Genome Sequence of Cudoniella acicularis.</title>
        <authorList>
            <person name="Buettner E."/>
            <person name="Kellner H."/>
        </authorList>
    </citation>
    <scope>NUCLEOTIDE SEQUENCE [LARGE SCALE GENOMIC DNA]</scope>
    <source>
        <strain evidence="3 4">DSM 108380</strain>
    </source>
</reference>
<evidence type="ECO:0000313" key="3">
    <source>
        <dbReference type="EMBL" id="KAF4624202.1"/>
    </source>
</evidence>
<dbReference type="OrthoDB" id="10267969at2759"/>
<protein>
    <submittedName>
        <fullName evidence="3">Uncharacterized protein</fullName>
    </submittedName>
</protein>
<feature type="transmembrane region" description="Helical" evidence="2">
    <location>
        <begin position="80"/>
        <end position="102"/>
    </location>
</feature>
<dbReference type="Proteomes" id="UP000566819">
    <property type="component" value="Unassembled WGS sequence"/>
</dbReference>
<evidence type="ECO:0000256" key="2">
    <source>
        <dbReference type="SAM" id="Phobius"/>
    </source>
</evidence>
<keyword evidence="4" id="KW-1185">Reference proteome</keyword>
<evidence type="ECO:0000313" key="4">
    <source>
        <dbReference type="Proteomes" id="UP000566819"/>
    </source>
</evidence>
<name>A0A8H4R9M0_9HELO</name>
<feature type="transmembrane region" description="Helical" evidence="2">
    <location>
        <begin position="161"/>
        <end position="182"/>
    </location>
</feature>
<keyword evidence="2" id="KW-1133">Transmembrane helix</keyword>
<organism evidence="3 4">
    <name type="scientific">Cudoniella acicularis</name>
    <dbReference type="NCBI Taxonomy" id="354080"/>
    <lineage>
        <taxon>Eukaryota</taxon>
        <taxon>Fungi</taxon>
        <taxon>Dikarya</taxon>
        <taxon>Ascomycota</taxon>
        <taxon>Pezizomycotina</taxon>
        <taxon>Leotiomycetes</taxon>
        <taxon>Helotiales</taxon>
        <taxon>Tricladiaceae</taxon>
        <taxon>Cudoniella</taxon>
    </lineage>
</organism>
<sequence>MTRSQMQSAVIQYTLIATLNLIVSHEIGRNAYDDVWEDPVFKNLTTTIKFMAVNATLSNNNTSANITGNSNSLPADPQSFYFKILPQSIFVCALLFPLAYYWQIYLERFFPARPRGVEINYEKKEKVEVGEVNEGQEEEVVKRWIAQGKVRRSSVSWWNTFVKWVLDITVGNICLTVLRLLVEGLVTGNFKDTLSYLKSATLLSYSLSFISIRPFASLIGFIVVPVTKRIVFTVGIDTVEAVFVSSFLRLIVPLALRTEFIQHAMGNVTEGIMIANKFHVESAGNIQSIRAGGRTSVRTQPKKVPRVTGKEHSRMTEVHDTTQINDNSAGRAMGYNFIQIDRIISIPDSSLRATSSTATQRKDTFQLPQQVVASGEKILYDRSEPGTTQMIGLFLDPILVRIQLSGTEMAHTATLLGHVGARVQDALEHAVEFRYVKELVLGYRLLISW</sequence>
<dbReference type="Gene3D" id="3.30.559.30">
    <property type="entry name" value="Nonribosomal peptide synthetase, condensation domain"/>
    <property type="match status" value="1"/>
</dbReference>
<keyword evidence="2" id="KW-0812">Transmembrane</keyword>
<proteinExistence type="predicted"/>
<dbReference type="EMBL" id="JAAMPI010001738">
    <property type="protein sequence ID" value="KAF4624202.1"/>
    <property type="molecule type" value="Genomic_DNA"/>
</dbReference>